<keyword evidence="1" id="KW-1133">Transmembrane helix</keyword>
<evidence type="ECO:0000313" key="2">
    <source>
        <dbReference type="EMBL" id="MBD2608213.1"/>
    </source>
</evidence>
<accession>A0ABR8GYH4</accession>
<dbReference type="Proteomes" id="UP000660380">
    <property type="component" value="Unassembled WGS sequence"/>
</dbReference>
<evidence type="ECO:0000256" key="1">
    <source>
        <dbReference type="SAM" id="Phobius"/>
    </source>
</evidence>
<dbReference type="EMBL" id="JACJTA010000086">
    <property type="protein sequence ID" value="MBD2608213.1"/>
    <property type="molecule type" value="Genomic_DNA"/>
</dbReference>
<evidence type="ECO:0000313" key="3">
    <source>
        <dbReference type="Proteomes" id="UP000660380"/>
    </source>
</evidence>
<proteinExistence type="predicted"/>
<gene>
    <name evidence="2" type="ORF">H6G81_27790</name>
</gene>
<name>A0ABR8GYH4_9CYAN</name>
<keyword evidence="3" id="KW-1185">Reference proteome</keyword>
<sequence>MPFMEHSSNSGLNLGLISIPQSLLLQTGTVSILLLLLAQKASQSTLEAMGQASEEIFRGDRLPILNFPNEDE</sequence>
<comment type="caution">
    <text evidence="2">The sequence shown here is derived from an EMBL/GenBank/DDBJ whole genome shotgun (WGS) entry which is preliminary data.</text>
</comment>
<feature type="transmembrane region" description="Helical" evidence="1">
    <location>
        <begin position="12"/>
        <end position="37"/>
    </location>
</feature>
<reference evidence="2 3" key="1">
    <citation type="journal article" date="2020" name="ISME J.">
        <title>Comparative genomics reveals insights into cyanobacterial evolution and habitat adaptation.</title>
        <authorList>
            <person name="Chen M.Y."/>
            <person name="Teng W.K."/>
            <person name="Zhao L."/>
            <person name="Hu C.X."/>
            <person name="Zhou Y.K."/>
            <person name="Han B.P."/>
            <person name="Song L.R."/>
            <person name="Shu W.S."/>
        </authorList>
    </citation>
    <scope>NUCLEOTIDE SEQUENCE [LARGE SCALE GENOMIC DNA]</scope>
    <source>
        <strain evidence="2 3">FACHB-248</strain>
    </source>
</reference>
<keyword evidence="1" id="KW-0472">Membrane</keyword>
<keyword evidence="1" id="KW-0812">Transmembrane</keyword>
<protein>
    <submittedName>
        <fullName evidence="2">Uncharacterized protein</fullName>
    </submittedName>
</protein>
<organism evidence="2 3">
    <name type="scientific">Scytonema hofmannii FACHB-248</name>
    <dbReference type="NCBI Taxonomy" id="1842502"/>
    <lineage>
        <taxon>Bacteria</taxon>
        <taxon>Bacillati</taxon>
        <taxon>Cyanobacteriota</taxon>
        <taxon>Cyanophyceae</taxon>
        <taxon>Nostocales</taxon>
        <taxon>Scytonemataceae</taxon>
        <taxon>Scytonema</taxon>
    </lineage>
</organism>